<organism evidence="14 15">
    <name type="scientific">Allorhodopirellula solitaria</name>
    <dbReference type="NCBI Taxonomy" id="2527987"/>
    <lineage>
        <taxon>Bacteria</taxon>
        <taxon>Pseudomonadati</taxon>
        <taxon>Planctomycetota</taxon>
        <taxon>Planctomycetia</taxon>
        <taxon>Pirellulales</taxon>
        <taxon>Pirellulaceae</taxon>
        <taxon>Allorhodopirellula</taxon>
    </lineage>
</organism>
<gene>
    <name evidence="14" type="primary">fadJ_2</name>
    <name evidence="14" type="ORF">CA85_45610</name>
</gene>
<dbReference type="Proteomes" id="UP000318053">
    <property type="component" value="Unassembled WGS sequence"/>
</dbReference>
<keyword evidence="9" id="KW-0511">Multifunctional enzyme</keyword>
<comment type="pathway">
    <text evidence="1">Lipid metabolism; fatty acid beta-oxidation.</text>
</comment>
<comment type="caution">
    <text evidence="14">The sequence shown here is derived from an EMBL/GenBank/DDBJ whole genome shotgun (WGS) entry which is preliminary data.</text>
</comment>
<keyword evidence="15" id="KW-1185">Reference proteome</keyword>
<feature type="compositionally biased region" description="Basic and acidic residues" evidence="11">
    <location>
        <begin position="727"/>
        <end position="740"/>
    </location>
</feature>
<keyword evidence="5" id="KW-0560">Oxidoreductase</keyword>
<accession>A0A5C5WZM2</accession>
<evidence type="ECO:0000256" key="3">
    <source>
        <dbReference type="ARBA" id="ARBA00022832"/>
    </source>
</evidence>
<dbReference type="GO" id="GO:0016509">
    <property type="term" value="F:long-chain (3S)-3-hydroxyacyl-CoA dehydrogenase (NAD+) activity"/>
    <property type="evidence" value="ECO:0007669"/>
    <property type="project" value="TreeGrafter"/>
</dbReference>
<evidence type="ECO:0000259" key="12">
    <source>
        <dbReference type="Pfam" id="PF00725"/>
    </source>
</evidence>
<evidence type="ECO:0000259" key="13">
    <source>
        <dbReference type="Pfam" id="PF02737"/>
    </source>
</evidence>
<dbReference type="PANTHER" id="PTHR43612:SF3">
    <property type="entry name" value="TRIFUNCTIONAL ENZYME SUBUNIT ALPHA, MITOCHONDRIAL"/>
    <property type="match status" value="1"/>
</dbReference>
<dbReference type="UniPathway" id="UPA00659"/>
<evidence type="ECO:0000256" key="9">
    <source>
        <dbReference type="ARBA" id="ARBA00023268"/>
    </source>
</evidence>
<dbReference type="Gene3D" id="3.90.226.10">
    <property type="entry name" value="2-enoyl-CoA Hydratase, Chain A, domain 1"/>
    <property type="match status" value="1"/>
</dbReference>
<dbReference type="InterPro" id="IPR006176">
    <property type="entry name" value="3-OHacyl-CoA_DH_NAD-bd"/>
</dbReference>
<keyword evidence="8" id="KW-0456">Lyase</keyword>
<evidence type="ECO:0000256" key="10">
    <source>
        <dbReference type="ARBA" id="ARBA00049556"/>
    </source>
</evidence>
<evidence type="ECO:0000256" key="5">
    <source>
        <dbReference type="ARBA" id="ARBA00023002"/>
    </source>
</evidence>
<dbReference type="InterPro" id="IPR006108">
    <property type="entry name" value="3HC_DH_C"/>
</dbReference>
<evidence type="ECO:0000256" key="11">
    <source>
        <dbReference type="SAM" id="MobiDB-lite"/>
    </source>
</evidence>
<dbReference type="Pfam" id="PF00725">
    <property type="entry name" value="3HCDH"/>
    <property type="match status" value="1"/>
</dbReference>
<name>A0A5C5WZM2_9BACT</name>
<keyword evidence="6" id="KW-0520">NAD</keyword>
<keyword evidence="4" id="KW-0442">Lipid degradation</keyword>
<feature type="region of interest" description="Disordered" evidence="11">
    <location>
        <begin position="603"/>
        <end position="622"/>
    </location>
</feature>
<dbReference type="InterPro" id="IPR050136">
    <property type="entry name" value="FA_oxidation_alpha_subunit"/>
</dbReference>
<evidence type="ECO:0000313" key="14">
    <source>
        <dbReference type="EMBL" id="TWT56088.1"/>
    </source>
</evidence>
<dbReference type="InterPro" id="IPR008927">
    <property type="entry name" value="6-PGluconate_DH-like_C_sf"/>
</dbReference>
<evidence type="ECO:0000256" key="8">
    <source>
        <dbReference type="ARBA" id="ARBA00023239"/>
    </source>
</evidence>
<dbReference type="AlphaFoldDB" id="A0A5C5WZM2"/>
<keyword evidence="3" id="KW-0276">Fatty acid metabolism</keyword>
<feature type="domain" description="3-hydroxyacyl-CoA dehydrogenase NAD binding" evidence="13">
    <location>
        <begin position="326"/>
        <end position="503"/>
    </location>
</feature>
<feature type="region of interest" description="Disordered" evidence="11">
    <location>
        <begin position="727"/>
        <end position="746"/>
    </location>
</feature>
<dbReference type="Pfam" id="PF02737">
    <property type="entry name" value="3HCDH_N"/>
    <property type="match status" value="1"/>
</dbReference>
<reference evidence="14 15" key="1">
    <citation type="submission" date="2019-02" db="EMBL/GenBank/DDBJ databases">
        <title>Deep-cultivation of Planctomycetes and their phenomic and genomic characterization uncovers novel biology.</title>
        <authorList>
            <person name="Wiegand S."/>
            <person name="Jogler M."/>
            <person name="Boedeker C."/>
            <person name="Pinto D."/>
            <person name="Vollmers J."/>
            <person name="Rivas-Marin E."/>
            <person name="Kohn T."/>
            <person name="Peeters S.H."/>
            <person name="Heuer A."/>
            <person name="Rast P."/>
            <person name="Oberbeckmann S."/>
            <person name="Bunk B."/>
            <person name="Jeske O."/>
            <person name="Meyerdierks A."/>
            <person name="Storesund J.E."/>
            <person name="Kallscheuer N."/>
            <person name="Luecker S."/>
            <person name="Lage O.M."/>
            <person name="Pohl T."/>
            <person name="Merkel B.J."/>
            <person name="Hornburger P."/>
            <person name="Mueller R.-W."/>
            <person name="Bruemmer F."/>
            <person name="Labrenz M."/>
            <person name="Spormann A.M."/>
            <person name="Op Den Camp H."/>
            <person name="Overmann J."/>
            <person name="Amann R."/>
            <person name="Jetten M.S.M."/>
            <person name="Mascher T."/>
            <person name="Medema M.H."/>
            <person name="Devos D.P."/>
            <person name="Kaster A.-K."/>
            <person name="Ovreas L."/>
            <person name="Rohde M."/>
            <person name="Galperin M.Y."/>
            <person name="Jogler C."/>
        </authorList>
    </citation>
    <scope>NUCLEOTIDE SEQUENCE [LARGE SCALE GENOMIC DNA]</scope>
    <source>
        <strain evidence="14 15">CA85</strain>
    </source>
</reference>
<dbReference type="GO" id="GO:0070403">
    <property type="term" value="F:NAD+ binding"/>
    <property type="evidence" value="ECO:0007669"/>
    <property type="project" value="InterPro"/>
</dbReference>
<dbReference type="RefSeq" id="WP_146393391.1">
    <property type="nucleotide sequence ID" value="NZ_SJPK01000017.1"/>
</dbReference>
<evidence type="ECO:0000256" key="1">
    <source>
        <dbReference type="ARBA" id="ARBA00005005"/>
    </source>
</evidence>
<dbReference type="SUPFAM" id="SSF52096">
    <property type="entry name" value="ClpP/crotonase"/>
    <property type="match status" value="1"/>
</dbReference>
<evidence type="ECO:0000256" key="6">
    <source>
        <dbReference type="ARBA" id="ARBA00023027"/>
    </source>
</evidence>
<dbReference type="InterPro" id="IPR036291">
    <property type="entry name" value="NAD(P)-bd_dom_sf"/>
</dbReference>
<comment type="catalytic activity">
    <reaction evidence="10">
        <text>a (3S)-3-hydroxyacyl-CoA + NAD(+) = a 3-oxoacyl-CoA + NADH + H(+)</text>
        <dbReference type="Rhea" id="RHEA:22432"/>
        <dbReference type="ChEBI" id="CHEBI:15378"/>
        <dbReference type="ChEBI" id="CHEBI:57318"/>
        <dbReference type="ChEBI" id="CHEBI:57540"/>
        <dbReference type="ChEBI" id="CHEBI:57945"/>
        <dbReference type="ChEBI" id="CHEBI:90726"/>
        <dbReference type="EC" id="1.1.1.35"/>
    </reaction>
</comment>
<dbReference type="CDD" id="cd06558">
    <property type="entry name" value="crotonase-like"/>
    <property type="match status" value="1"/>
</dbReference>
<dbReference type="GO" id="GO:0006635">
    <property type="term" value="P:fatty acid beta-oxidation"/>
    <property type="evidence" value="ECO:0007669"/>
    <property type="project" value="UniProtKB-UniPathway"/>
</dbReference>
<dbReference type="InterPro" id="IPR029045">
    <property type="entry name" value="ClpP/crotonase-like_dom_sf"/>
</dbReference>
<proteinExistence type="inferred from homology"/>
<feature type="domain" description="3-hydroxyacyl-CoA dehydrogenase C-terminal" evidence="12">
    <location>
        <begin position="506"/>
        <end position="599"/>
    </location>
</feature>
<evidence type="ECO:0000256" key="2">
    <source>
        <dbReference type="ARBA" id="ARBA00007005"/>
    </source>
</evidence>
<dbReference type="SUPFAM" id="SSF48179">
    <property type="entry name" value="6-phosphogluconate dehydrogenase C-terminal domain-like"/>
    <property type="match status" value="2"/>
</dbReference>
<dbReference type="EMBL" id="SJPK01000017">
    <property type="protein sequence ID" value="TWT56088.1"/>
    <property type="molecule type" value="Genomic_DNA"/>
</dbReference>
<evidence type="ECO:0000256" key="7">
    <source>
        <dbReference type="ARBA" id="ARBA00023098"/>
    </source>
</evidence>
<dbReference type="SUPFAM" id="SSF51735">
    <property type="entry name" value="NAD(P)-binding Rossmann-fold domains"/>
    <property type="match status" value="1"/>
</dbReference>
<evidence type="ECO:0000313" key="15">
    <source>
        <dbReference type="Proteomes" id="UP000318053"/>
    </source>
</evidence>
<comment type="similarity">
    <text evidence="2">In the central section; belongs to the 3-hydroxyacyl-CoA dehydrogenase family.</text>
</comment>
<dbReference type="Gene3D" id="1.10.1040.50">
    <property type="match status" value="1"/>
</dbReference>
<dbReference type="Gene3D" id="3.40.50.720">
    <property type="entry name" value="NAD(P)-binding Rossmann-like Domain"/>
    <property type="match status" value="1"/>
</dbReference>
<dbReference type="Pfam" id="PF00378">
    <property type="entry name" value="ECH_1"/>
    <property type="match status" value="1"/>
</dbReference>
<protein>
    <submittedName>
        <fullName evidence="14">Fatty acid oxidation complex subunit alpha</fullName>
    </submittedName>
</protein>
<dbReference type="FunFam" id="3.40.50.720:FF:000009">
    <property type="entry name" value="Fatty oxidation complex, alpha subunit"/>
    <property type="match status" value="1"/>
</dbReference>
<dbReference type="GO" id="GO:0004300">
    <property type="term" value="F:enoyl-CoA hydratase activity"/>
    <property type="evidence" value="ECO:0007669"/>
    <property type="project" value="TreeGrafter"/>
</dbReference>
<keyword evidence="7" id="KW-0443">Lipid metabolism</keyword>
<evidence type="ECO:0000256" key="4">
    <source>
        <dbReference type="ARBA" id="ARBA00022963"/>
    </source>
</evidence>
<dbReference type="PANTHER" id="PTHR43612">
    <property type="entry name" value="TRIFUNCTIONAL ENZYME SUBUNIT ALPHA"/>
    <property type="match status" value="1"/>
</dbReference>
<dbReference type="InterPro" id="IPR001753">
    <property type="entry name" value="Enoyl-CoA_hydra/iso"/>
</dbReference>
<sequence length="746" mass="82292">MKIEEKDYEAFHVSVNPVGVMTVAIDVPQRPMNVFTHVVMDELDSIVSEVESRSDLRLVVFRSEKESGFLAGADVRDVADIRSPSQAGRLIDAGQQLFHRIDHLKTPTLVVIHGPCMGGGLEWALACDYRIARDNSSTKIGLPEIKLGVIPAWGGTQRLPRQVGLVQSLGMILQGKAVSAHQAGKIGLIDRALSPDDWEHGVDRFIDDVLQGRVRTKLPLRKRVARLLEFSKPGRMWILRSARAKIRDKAEQYPALPAAIHAIETGLQKQGAGYVTERSEFVKLLATPTCRNLLNLFFARESARNIKTWATQTDRADIHFHEIRRVGVVGAGAMGAGIGQFAATRGYDVAFREVDESAAQQGRTRVEKLMSSFADRNRLDSDQRRELNNRIVMSTDDDAIVLCDLVVEAAVERVDVKQQIFARLDRLVATDCILATNTSSLSVDAIATATDSPERVAGLHFFNPVHRMELVEVVRGERTNDDTITRLVAFVRSLGKTPIVTKDAPGFLVNRILFPYLGEAILMSREGYPATEIDRELRQFGMPMGPLELVDQVGVDVAKHVAMSLGGVITGLDASVDELTEMVQRGDLGKKSGSGFYQYRDGKAEPADARSHSQAVASQPGDGFSDDGLTAIQRRLVYPMLREAVLCKEQEIVREDWMVDLGMVLATGFAPHRGGPLRVIDGVGARVVHENLKRLQVAFGKRFAPPHTIAAMAETDQRFYVRECTEADASKQAVRPDESSSPRSPR</sequence>
<dbReference type="OrthoDB" id="9771883at2"/>